<comment type="caution">
    <text evidence="1">The sequence shown here is derived from an EMBL/GenBank/DDBJ whole genome shotgun (WGS) entry which is preliminary data.</text>
</comment>
<dbReference type="EMBL" id="AXOM01000045">
    <property type="protein sequence ID" value="ESS58156.1"/>
    <property type="molecule type" value="Genomic_DNA"/>
</dbReference>
<proteinExistence type="predicted"/>
<evidence type="ECO:0000313" key="2">
    <source>
        <dbReference type="Proteomes" id="UP000017834"/>
    </source>
</evidence>
<sequence length="49" mass="5760">MLQDFTQFHFSLRQIVRQVLSLNGRHNMTPVTKINLSESEITFQKLKLA</sequence>
<dbReference type="Proteomes" id="UP000017834">
    <property type="component" value="Unassembled WGS sequence"/>
</dbReference>
<accession>A0ABP2ZNM3</accession>
<protein>
    <submittedName>
        <fullName evidence="1">Uncharacterized protein</fullName>
    </submittedName>
</protein>
<evidence type="ECO:0000313" key="1">
    <source>
        <dbReference type="EMBL" id="ESS58156.1"/>
    </source>
</evidence>
<name>A0ABP2ZNM3_ENTCL</name>
<organism evidence="1 2">
    <name type="scientific">Enterobacter cloacae S611</name>
    <dbReference type="NCBI Taxonomy" id="1399146"/>
    <lineage>
        <taxon>Bacteria</taxon>
        <taxon>Pseudomonadati</taxon>
        <taxon>Pseudomonadota</taxon>
        <taxon>Gammaproteobacteria</taxon>
        <taxon>Enterobacterales</taxon>
        <taxon>Enterobacteriaceae</taxon>
        <taxon>Enterobacter</taxon>
        <taxon>Enterobacter cloacae complex</taxon>
    </lineage>
</organism>
<gene>
    <name evidence="1" type="ORF">EDP2_2447</name>
</gene>
<keyword evidence="2" id="KW-1185">Reference proteome</keyword>
<reference evidence="1 2" key="1">
    <citation type="journal article" date="2014" name="Genome Announc.">
        <title>Draft Genome Sequence of Enterobacter cloacae Strain S611.</title>
        <authorList>
            <person name="Wang D."/>
            <person name="Han C.S."/>
            <person name="Dichosa A.E."/>
            <person name="Gleasner C.D."/>
            <person name="Johnson S.L."/>
            <person name="Daligault H.E."/>
            <person name="Davenport K.W."/>
            <person name="Li P.E."/>
            <person name="Pierson E.A."/>
            <person name="Pierson L.S.III."/>
        </authorList>
    </citation>
    <scope>NUCLEOTIDE SEQUENCE [LARGE SCALE GENOMIC DNA]</scope>
    <source>
        <strain evidence="1 2">S611</strain>
    </source>
</reference>